<evidence type="ECO:0000256" key="1">
    <source>
        <dbReference type="ARBA" id="ARBA00007523"/>
    </source>
</evidence>
<dbReference type="PROSITE" id="PS00645">
    <property type="entry name" value="COMPLEX1_51K_2"/>
    <property type="match status" value="1"/>
</dbReference>
<dbReference type="InterPro" id="IPR019554">
    <property type="entry name" value="Soluble_ligand-bd"/>
</dbReference>
<dbReference type="InterPro" id="IPR019575">
    <property type="entry name" value="Nuop51_4Fe4S-bd"/>
</dbReference>
<accession>A0ABQ0JV16</accession>
<keyword evidence="5" id="KW-0411">Iron-sulfur</keyword>
<keyword evidence="4" id="KW-0408">Iron</keyword>
<dbReference type="Proteomes" id="UP000032309">
    <property type="component" value="Unassembled WGS sequence"/>
</dbReference>
<evidence type="ECO:0000313" key="8">
    <source>
        <dbReference type="Proteomes" id="UP000032309"/>
    </source>
</evidence>
<dbReference type="PANTHER" id="PTHR43578">
    <property type="entry name" value="NADH-QUINONE OXIDOREDUCTASE SUBUNIT F"/>
    <property type="match status" value="1"/>
</dbReference>
<dbReference type="EMBL" id="BAFN01000001">
    <property type="protein sequence ID" value="GAN32548.1"/>
    <property type="molecule type" value="Genomic_DNA"/>
</dbReference>
<dbReference type="InterPro" id="IPR036249">
    <property type="entry name" value="Thioredoxin-like_sf"/>
</dbReference>
<dbReference type="Pfam" id="PF10589">
    <property type="entry name" value="NADH_4Fe-4S"/>
    <property type="match status" value="1"/>
</dbReference>
<dbReference type="PANTHER" id="PTHR43578:SF3">
    <property type="entry name" value="NADH-QUINONE OXIDOREDUCTASE SUBUNIT F"/>
    <property type="match status" value="1"/>
</dbReference>
<dbReference type="InterPro" id="IPR001949">
    <property type="entry name" value="NADH-UbQ_OxRdtase_51kDa_CS"/>
</dbReference>
<dbReference type="InterPro" id="IPR017900">
    <property type="entry name" value="4Fe4S_Fe_S_CS"/>
</dbReference>
<feature type="domain" description="4Fe-4S ferredoxin-type" evidence="6">
    <location>
        <begin position="592"/>
        <end position="617"/>
    </location>
</feature>
<dbReference type="Pfam" id="PF10531">
    <property type="entry name" value="SLBB"/>
    <property type="match status" value="1"/>
</dbReference>
<dbReference type="SUPFAM" id="SSF140490">
    <property type="entry name" value="Nqo1C-terminal domain-like"/>
    <property type="match status" value="1"/>
</dbReference>
<dbReference type="SUPFAM" id="SSF54862">
    <property type="entry name" value="4Fe-4S ferredoxins"/>
    <property type="match status" value="1"/>
</dbReference>
<comment type="similarity">
    <text evidence="1">Belongs to the complex I 51 kDa subunit family.</text>
</comment>
<evidence type="ECO:0000256" key="5">
    <source>
        <dbReference type="ARBA" id="ARBA00023014"/>
    </source>
</evidence>
<gene>
    <name evidence="7" type="ORF">BROSI_A1063</name>
</gene>
<dbReference type="Gene3D" id="6.10.250.1450">
    <property type="match status" value="1"/>
</dbReference>
<reference evidence="8" key="1">
    <citation type="journal article" date="2015" name="Genome Announc.">
        <title>Draft Genome Sequence of an Anaerobic Ammonium-Oxidizing Bacterium, "Candidatus Brocadia sinica".</title>
        <authorList>
            <person name="Oshiki M."/>
            <person name="Shinyako-Hata K."/>
            <person name="Satoh H."/>
            <person name="Okabe S."/>
        </authorList>
    </citation>
    <scope>NUCLEOTIDE SEQUENCE [LARGE SCALE GENOMIC DNA]</scope>
    <source>
        <strain evidence="8">JPN1</strain>
    </source>
</reference>
<dbReference type="InterPro" id="IPR011538">
    <property type="entry name" value="Nuo51_FMN-bd"/>
</dbReference>
<dbReference type="InterPro" id="IPR017896">
    <property type="entry name" value="4Fe4S_Fe-S-bd"/>
</dbReference>
<keyword evidence="8" id="KW-1185">Reference proteome</keyword>
<dbReference type="InterPro" id="IPR037207">
    <property type="entry name" value="Nuop51_4Fe4S-bd_sf"/>
</dbReference>
<dbReference type="SUPFAM" id="SSF142019">
    <property type="entry name" value="Nqo1 FMN-binding domain-like"/>
    <property type="match status" value="1"/>
</dbReference>
<dbReference type="PROSITE" id="PS00198">
    <property type="entry name" value="4FE4S_FER_1"/>
    <property type="match status" value="1"/>
</dbReference>
<dbReference type="SUPFAM" id="SSF142984">
    <property type="entry name" value="Nqo1 middle domain-like"/>
    <property type="match status" value="1"/>
</dbReference>
<dbReference type="Pfam" id="PF01512">
    <property type="entry name" value="Complex1_51K"/>
    <property type="match status" value="1"/>
</dbReference>
<proteinExistence type="inferred from homology"/>
<dbReference type="Gene3D" id="1.20.1440.230">
    <property type="entry name" value="NADH-ubiquinone oxidoreductase 51kDa subunit, iron-sulphur binding domain"/>
    <property type="match status" value="1"/>
</dbReference>
<evidence type="ECO:0000256" key="4">
    <source>
        <dbReference type="ARBA" id="ARBA00023004"/>
    </source>
</evidence>
<dbReference type="InterPro" id="IPR037225">
    <property type="entry name" value="Nuo51_FMN-bd_sf"/>
</dbReference>
<keyword evidence="3" id="KW-0479">Metal-binding</keyword>
<dbReference type="CDD" id="cd02980">
    <property type="entry name" value="TRX_Fd_family"/>
    <property type="match status" value="1"/>
</dbReference>
<comment type="caution">
    <text evidence="7">The sequence shown here is derived from an EMBL/GenBank/DDBJ whole genome shotgun (WGS) entry which is preliminary data.</text>
</comment>
<sequence length="617" mass="67365">MTTVSNETIHQQQKFNPQKPQIIIGMASCGLGAGARNVLKSVEQELGKQKLDADIVPTGCIGMCAHEVLMDVIFPGRTRVTYGNVKTTMVPQILEEHVGKGEAVKKLVMSQMYLDDKTVIPYEGLPFFDDLEMNKGQKKHILRNCGYIDPDSIDEYIARGGYTALEKVLRTMTPKAVIDEISKSGLRGRGGGGFPTGEKWASCAKYSAEEKFVLCNADEGDPGAFMDRSLLEGDPHAVLEGMIIAGYAINATSGYIYVRAEYPLAVKRLKHTIEEANRRGFLGENILNSGYSLEIYVKEGAGAFVCGESTALQNSIEGKRGMPRTRPPQSVEAGLWDKPTCLNNVETFANVPFIINKGADWYSRIGTEHSKGTKIFSLTGKVKNAGLVEVPMGTTIRQIVFDMGGGIPKKKKFKAVQIGGPSGGCLPESLLDSPIDYESLVGAGAMMGSGSFVVVDDTTCMVEMARFFMNFCANESCGKCPPCRIGTTLMLDILTRITMGQGEEKDLEVLEQMSDEIKVMSLCGLGQSAPNPVKSTIRYFKDEYIAHIRDKTCPTATCVALHKYEVSPEKCTKCQACIRNCPVKAISGSTTEVAFINKEKCIKCNLCYEKCNFLAIK</sequence>
<protein>
    <submittedName>
        <fullName evidence="7">NADH dehydrogenase I subunit F</fullName>
    </submittedName>
</protein>
<dbReference type="PROSITE" id="PS51379">
    <property type="entry name" value="4FE4S_FER_2"/>
    <property type="match status" value="2"/>
</dbReference>
<evidence type="ECO:0000256" key="3">
    <source>
        <dbReference type="ARBA" id="ARBA00022723"/>
    </source>
</evidence>
<dbReference type="SUPFAM" id="SSF52833">
    <property type="entry name" value="Thioredoxin-like"/>
    <property type="match status" value="1"/>
</dbReference>
<dbReference type="Gene3D" id="3.10.20.600">
    <property type="match status" value="1"/>
</dbReference>
<feature type="domain" description="4Fe-4S ferredoxin-type" evidence="6">
    <location>
        <begin position="562"/>
        <end position="591"/>
    </location>
</feature>
<dbReference type="Pfam" id="PF13237">
    <property type="entry name" value="Fer4_10"/>
    <property type="match status" value="1"/>
</dbReference>
<dbReference type="SMART" id="SM00928">
    <property type="entry name" value="NADH_4Fe-4S"/>
    <property type="match status" value="1"/>
</dbReference>
<name>A0ABQ0JV16_9BACT</name>
<evidence type="ECO:0000256" key="2">
    <source>
        <dbReference type="ARBA" id="ARBA00022485"/>
    </source>
</evidence>
<dbReference type="Gene3D" id="3.40.50.11540">
    <property type="entry name" value="NADH-ubiquinone oxidoreductase 51kDa subunit"/>
    <property type="match status" value="1"/>
</dbReference>
<dbReference type="RefSeq" id="WP_052562695.1">
    <property type="nucleotide sequence ID" value="NZ_BAFN01000001.1"/>
</dbReference>
<keyword evidence="2" id="KW-0004">4Fe-4S</keyword>
<dbReference type="Gene3D" id="3.40.30.10">
    <property type="entry name" value="Glutaredoxin"/>
    <property type="match status" value="1"/>
</dbReference>
<evidence type="ECO:0000259" key="6">
    <source>
        <dbReference type="PROSITE" id="PS51379"/>
    </source>
</evidence>
<organism evidence="7 8">
    <name type="scientific">Candidatus Brocadia sinica JPN1</name>
    <dbReference type="NCBI Taxonomy" id="1197129"/>
    <lineage>
        <taxon>Bacteria</taxon>
        <taxon>Pseudomonadati</taxon>
        <taxon>Planctomycetota</taxon>
        <taxon>Candidatus Brocadiia</taxon>
        <taxon>Candidatus Brocadiales</taxon>
        <taxon>Candidatus Brocadiaceae</taxon>
        <taxon>Candidatus Brocadia</taxon>
    </lineage>
</organism>
<evidence type="ECO:0000313" key="7">
    <source>
        <dbReference type="EMBL" id="GAN32548.1"/>
    </source>
</evidence>
<dbReference type="Gene3D" id="3.30.70.20">
    <property type="match status" value="1"/>
</dbReference>